<dbReference type="InterPro" id="IPR036013">
    <property type="entry name" value="Band_7/SPFH_dom_sf"/>
</dbReference>
<evidence type="ECO:0000259" key="2">
    <source>
        <dbReference type="Pfam" id="PF01145"/>
    </source>
</evidence>
<keyword evidence="1" id="KW-1133">Transmembrane helix</keyword>
<evidence type="ECO:0000313" key="4">
    <source>
        <dbReference type="Proteomes" id="UP001178507"/>
    </source>
</evidence>
<dbReference type="InterPro" id="IPR001107">
    <property type="entry name" value="Band_7"/>
</dbReference>
<protein>
    <recommendedName>
        <fullName evidence="2">Band 7 domain-containing protein</fullName>
    </recommendedName>
</protein>
<keyword evidence="1" id="KW-0472">Membrane</keyword>
<dbReference type="Gene3D" id="3.30.479.30">
    <property type="entry name" value="Band 7 domain"/>
    <property type="match status" value="1"/>
</dbReference>
<comment type="caution">
    <text evidence="3">The sequence shown here is derived from an EMBL/GenBank/DDBJ whole genome shotgun (WGS) entry which is preliminary data.</text>
</comment>
<evidence type="ECO:0000256" key="1">
    <source>
        <dbReference type="SAM" id="Phobius"/>
    </source>
</evidence>
<organism evidence="3 4">
    <name type="scientific">Effrenium voratum</name>
    <dbReference type="NCBI Taxonomy" id="2562239"/>
    <lineage>
        <taxon>Eukaryota</taxon>
        <taxon>Sar</taxon>
        <taxon>Alveolata</taxon>
        <taxon>Dinophyceae</taxon>
        <taxon>Suessiales</taxon>
        <taxon>Symbiodiniaceae</taxon>
        <taxon>Effrenium</taxon>
    </lineage>
</organism>
<dbReference type="Proteomes" id="UP001178507">
    <property type="component" value="Unassembled WGS sequence"/>
</dbReference>
<dbReference type="Pfam" id="PF01145">
    <property type="entry name" value="Band_7"/>
    <property type="match status" value="1"/>
</dbReference>
<evidence type="ECO:0000313" key="3">
    <source>
        <dbReference type="EMBL" id="CAJ1379688.1"/>
    </source>
</evidence>
<keyword evidence="4" id="KW-1185">Reference proteome</keyword>
<gene>
    <name evidence="3" type="ORF">EVOR1521_LOCUS7860</name>
</gene>
<feature type="transmembrane region" description="Helical" evidence="1">
    <location>
        <begin position="6"/>
        <end position="28"/>
    </location>
</feature>
<keyword evidence="1" id="KW-0812">Transmembrane</keyword>
<proteinExistence type="predicted"/>
<reference evidence="3" key="1">
    <citation type="submission" date="2023-08" db="EMBL/GenBank/DDBJ databases">
        <authorList>
            <person name="Chen Y."/>
            <person name="Shah S."/>
            <person name="Dougan E. K."/>
            <person name="Thang M."/>
            <person name="Chan C."/>
        </authorList>
    </citation>
    <scope>NUCLEOTIDE SEQUENCE</scope>
</reference>
<dbReference type="EMBL" id="CAUJNA010000651">
    <property type="protein sequence ID" value="CAJ1379688.1"/>
    <property type="molecule type" value="Genomic_DNA"/>
</dbReference>
<name>A0AA36I3S0_9DINO</name>
<feature type="domain" description="Band 7" evidence="2">
    <location>
        <begin position="51"/>
        <end position="231"/>
    </location>
</feature>
<accession>A0AA36I3S0</accession>
<dbReference type="AlphaFoldDB" id="A0AA36I3S0"/>
<sequence>MGLEDIRIFPVCGLFLCLSLVVFTLVSVPSSFKSMEQGRYSVTLEWMTQNIRDEVVIEPGLKFVGLGNYLIEFPGTFQAMYFISDGRGVSPAPVPELFKPVVRGAIRARSADGLEMQISVSFQWRLRPNALVDLYNILGETLYKDEFVRFAKAAVIESCSKFTADQYFTQRQAITTNMMQALQANFDKPELGLSMEIAGLQLREVDLPDDFDDEIANTQEQMQEVEVGKAERQEKIIIMEAQAQVALQKVEELLKGAKGQATRVQVQNQATIQQLMLFQRKQAEANSAILQQFVNDTVPFQRLFETMEIRALDDHAVSKMTVTL</sequence>